<dbReference type="EMBL" id="JAUEDM010000002">
    <property type="protein sequence ID" value="KAK3326669.1"/>
    <property type="molecule type" value="Genomic_DNA"/>
</dbReference>
<dbReference type="GO" id="GO:0003824">
    <property type="term" value="F:catalytic activity"/>
    <property type="evidence" value="ECO:0007669"/>
    <property type="project" value="InterPro"/>
</dbReference>
<keyword evidence="4" id="KW-1185">Reference proteome</keyword>
<dbReference type="AlphaFoldDB" id="A0AAE0IKE9"/>
<reference evidence="3" key="1">
    <citation type="journal article" date="2023" name="Mol. Phylogenet. Evol.">
        <title>Genome-scale phylogeny and comparative genomics of the fungal order Sordariales.</title>
        <authorList>
            <person name="Hensen N."/>
            <person name="Bonometti L."/>
            <person name="Westerberg I."/>
            <person name="Brannstrom I.O."/>
            <person name="Guillou S."/>
            <person name="Cros-Aarteil S."/>
            <person name="Calhoun S."/>
            <person name="Haridas S."/>
            <person name="Kuo A."/>
            <person name="Mondo S."/>
            <person name="Pangilinan J."/>
            <person name="Riley R."/>
            <person name="LaButti K."/>
            <person name="Andreopoulos B."/>
            <person name="Lipzen A."/>
            <person name="Chen C."/>
            <person name="Yan M."/>
            <person name="Daum C."/>
            <person name="Ng V."/>
            <person name="Clum A."/>
            <person name="Steindorff A."/>
            <person name="Ohm R.A."/>
            <person name="Martin F."/>
            <person name="Silar P."/>
            <person name="Natvig D.O."/>
            <person name="Lalanne C."/>
            <person name="Gautier V."/>
            <person name="Ament-Velasquez S.L."/>
            <person name="Kruys A."/>
            <person name="Hutchinson M.I."/>
            <person name="Powell A.J."/>
            <person name="Barry K."/>
            <person name="Miller A.N."/>
            <person name="Grigoriev I.V."/>
            <person name="Debuchy R."/>
            <person name="Gladieux P."/>
            <person name="Hiltunen Thoren M."/>
            <person name="Johannesson H."/>
        </authorList>
    </citation>
    <scope>NUCLEOTIDE SEQUENCE</scope>
    <source>
        <strain evidence="3">CBS 118394</strain>
    </source>
</reference>
<dbReference type="InterPro" id="IPR002125">
    <property type="entry name" value="CMP_dCMP_dom"/>
</dbReference>
<proteinExistence type="predicted"/>
<gene>
    <name evidence="3" type="ORF">B0H66DRAFT_617819</name>
</gene>
<feature type="region of interest" description="Disordered" evidence="1">
    <location>
        <begin position="149"/>
        <end position="203"/>
    </location>
</feature>
<reference evidence="3" key="2">
    <citation type="submission" date="2023-06" db="EMBL/GenBank/DDBJ databases">
        <authorList>
            <consortium name="Lawrence Berkeley National Laboratory"/>
            <person name="Haridas S."/>
            <person name="Hensen N."/>
            <person name="Bonometti L."/>
            <person name="Westerberg I."/>
            <person name="Brannstrom I.O."/>
            <person name="Guillou S."/>
            <person name="Cros-Aarteil S."/>
            <person name="Calhoun S."/>
            <person name="Kuo A."/>
            <person name="Mondo S."/>
            <person name="Pangilinan J."/>
            <person name="Riley R."/>
            <person name="Labutti K."/>
            <person name="Andreopoulos B."/>
            <person name="Lipzen A."/>
            <person name="Chen C."/>
            <person name="Yanf M."/>
            <person name="Daum C."/>
            <person name="Ng V."/>
            <person name="Clum A."/>
            <person name="Steindorff A."/>
            <person name="Ohm R."/>
            <person name="Martin F."/>
            <person name="Silar P."/>
            <person name="Natvig D."/>
            <person name="Lalanne C."/>
            <person name="Gautier V."/>
            <person name="Ament-Velasquez S.L."/>
            <person name="Kruys A."/>
            <person name="Hutchinson M.I."/>
            <person name="Powell A.J."/>
            <person name="Barry K."/>
            <person name="Miller A.N."/>
            <person name="Grigoriev I.V."/>
            <person name="Debuchy R."/>
            <person name="Gladieux P."/>
            <person name="Thoren M.H."/>
            <person name="Johannesson H."/>
        </authorList>
    </citation>
    <scope>NUCLEOTIDE SEQUENCE</scope>
    <source>
        <strain evidence="3">CBS 118394</strain>
    </source>
</reference>
<evidence type="ECO:0000259" key="2">
    <source>
        <dbReference type="PROSITE" id="PS51747"/>
    </source>
</evidence>
<protein>
    <recommendedName>
        <fullName evidence="2">CMP/dCMP-type deaminase domain-containing protein</fullName>
    </recommendedName>
</protein>
<dbReference type="PROSITE" id="PS51747">
    <property type="entry name" value="CYT_DCMP_DEAMINASES_2"/>
    <property type="match status" value="1"/>
</dbReference>
<feature type="domain" description="CMP/dCMP-type deaminase" evidence="2">
    <location>
        <begin position="7"/>
        <end position="129"/>
    </location>
</feature>
<feature type="compositionally biased region" description="Acidic residues" evidence="1">
    <location>
        <begin position="153"/>
        <end position="194"/>
    </location>
</feature>
<dbReference type="SUPFAM" id="SSF53927">
    <property type="entry name" value="Cytidine deaminase-like"/>
    <property type="match status" value="1"/>
</dbReference>
<accession>A0AAE0IKE9</accession>
<comment type="caution">
    <text evidence="3">The sequence shown here is derived from an EMBL/GenBank/DDBJ whole genome shotgun (WGS) entry which is preliminary data.</text>
</comment>
<organism evidence="3 4">
    <name type="scientific">Apodospora peruviana</name>
    <dbReference type="NCBI Taxonomy" id="516989"/>
    <lineage>
        <taxon>Eukaryota</taxon>
        <taxon>Fungi</taxon>
        <taxon>Dikarya</taxon>
        <taxon>Ascomycota</taxon>
        <taxon>Pezizomycotina</taxon>
        <taxon>Sordariomycetes</taxon>
        <taxon>Sordariomycetidae</taxon>
        <taxon>Sordariales</taxon>
        <taxon>Lasiosphaeriaceae</taxon>
        <taxon>Apodospora</taxon>
    </lineage>
</organism>
<name>A0AAE0IKE9_9PEZI</name>
<dbReference type="GO" id="GO:0006139">
    <property type="term" value="P:nucleobase-containing compound metabolic process"/>
    <property type="evidence" value="ECO:0007669"/>
    <property type="project" value="UniProtKB-ARBA"/>
</dbReference>
<dbReference type="InterPro" id="IPR016193">
    <property type="entry name" value="Cytidine_deaminase-like"/>
</dbReference>
<evidence type="ECO:0000313" key="3">
    <source>
        <dbReference type="EMBL" id="KAK3326669.1"/>
    </source>
</evidence>
<evidence type="ECO:0000313" key="4">
    <source>
        <dbReference type="Proteomes" id="UP001283341"/>
    </source>
</evidence>
<dbReference type="Gene3D" id="3.40.140.10">
    <property type="entry name" value="Cytidine Deaminase, domain 2"/>
    <property type="match status" value="1"/>
</dbReference>
<evidence type="ECO:0000256" key="1">
    <source>
        <dbReference type="SAM" id="MobiDB-lite"/>
    </source>
</evidence>
<dbReference type="Proteomes" id="UP001283341">
    <property type="component" value="Unassembled WGS sequence"/>
</dbReference>
<sequence>MPTKTDLENNELIKIASKALSKIPDKKNTHTIVAAVCSTPRFGRRTFVAVDVDHFNGGACAELVVLGAAAAQGALPSDIKTIVAVLKRPGERDTVVNSCGRCRQVLLDYNPDIKVVVMLEGQRERITVLVSELLPFPYFWTFGDTTAKKLEEEAQEEEAQEEEAQEEAQEEEAQEEAQEEEAQEEESQLDEESQNEGSPTLSC</sequence>